<feature type="compositionally biased region" description="Polar residues" evidence="1">
    <location>
        <begin position="148"/>
        <end position="163"/>
    </location>
</feature>
<feature type="compositionally biased region" description="Basic and acidic residues" evidence="1">
    <location>
        <begin position="46"/>
        <end position="56"/>
    </location>
</feature>
<sequence>MSIVYVVAVIAFALLSSLGKGSRRKGSPPGRGGMPPFGQGGGESRPAPDRRRDDSPVPRAQQAREPGSRPAGGSGFPGPPGTRADRPAPAGQRPAEERGASPFAPPPPSPDYETGEGISQEQPDTSLDDRIRSMQRELDRMHAVFDQIETTAPGNARSGQTARNRPVRSGAKAEEAERTERLRQGLIWAEILGPPRARRPHGSRPPR</sequence>
<feature type="compositionally biased region" description="Basic and acidic residues" evidence="1">
    <location>
        <begin position="171"/>
        <end position="183"/>
    </location>
</feature>
<comment type="caution">
    <text evidence="2">The sequence shown here is derived from an EMBL/GenBank/DDBJ whole genome shotgun (WGS) entry which is preliminary data.</text>
</comment>
<dbReference type="OrthoDB" id="1798639at2"/>
<dbReference type="EMBL" id="VYKK01000004">
    <property type="protein sequence ID" value="KAA9007652.1"/>
    <property type="molecule type" value="Genomic_DNA"/>
</dbReference>
<feature type="compositionally biased region" description="Basic and acidic residues" evidence="1">
    <location>
        <begin position="127"/>
        <end position="143"/>
    </location>
</feature>
<reference evidence="2 3" key="1">
    <citation type="submission" date="2019-09" db="EMBL/GenBank/DDBJ databases">
        <title>Bacillus ochoae sp. nov., Paenibacillus whitsoniae sp. nov., Paenibacillus spiritus sp. nov. Isolated from the Mars Exploration Rover during spacecraft assembly.</title>
        <authorList>
            <person name="Seuylemezian A."/>
            <person name="Vaishampayan P."/>
        </authorList>
    </citation>
    <scope>NUCLEOTIDE SEQUENCE [LARGE SCALE GENOMIC DNA]</scope>
    <source>
        <strain evidence="2 3">MER_111</strain>
    </source>
</reference>
<evidence type="ECO:0000313" key="3">
    <source>
        <dbReference type="Proteomes" id="UP000367750"/>
    </source>
</evidence>
<keyword evidence="3" id="KW-1185">Reference proteome</keyword>
<evidence type="ECO:0000313" key="2">
    <source>
        <dbReference type="EMBL" id="KAA9007652.1"/>
    </source>
</evidence>
<protein>
    <submittedName>
        <fullName evidence="2">Uncharacterized protein</fullName>
    </submittedName>
</protein>
<name>A0A5J5GJ47_9BACL</name>
<evidence type="ECO:0000256" key="1">
    <source>
        <dbReference type="SAM" id="MobiDB-lite"/>
    </source>
</evidence>
<dbReference type="RefSeq" id="WP_150456942.1">
    <property type="nucleotide sequence ID" value="NZ_VYKK01000004.1"/>
</dbReference>
<dbReference type="AlphaFoldDB" id="A0A5J5GJ47"/>
<feature type="region of interest" description="Disordered" evidence="1">
    <location>
        <begin position="17"/>
        <end position="207"/>
    </location>
</feature>
<gene>
    <name evidence="2" type="ORF">F4V43_03980</name>
</gene>
<dbReference type="Proteomes" id="UP000367750">
    <property type="component" value="Unassembled WGS sequence"/>
</dbReference>
<accession>A0A5J5GJ47</accession>
<feature type="compositionally biased region" description="Gly residues" evidence="1">
    <location>
        <begin position="29"/>
        <end position="43"/>
    </location>
</feature>
<feature type="compositionally biased region" description="Basic residues" evidence="1">
    <location>
        <begin position="196"/>
        <end position="207"/>
    </location>
</feature>
<organism evidence="2 3">
    <name type="scientific">Paenibacillus spiritus</name>
    <dbReference type="NCBI Taxonomy" id="2496557"/>
    <lineage>
        <taxon>Bacteria</taxon>
        <taxon>Bacillati</taxon>
        <taxon>Bacillota</taxon>
        <taxon>Bacilli</taxon>
        <taxon>Bacillales</taxon>
        <taxon>Paenibacillaceae</taxon>
        <taxon>Paenibacillus</taxon>
    </lineage>
</organism>
<proteinExistence type="predicted"/>